<dbReference type="AlphaFoldDB" id="K7YM69"/>
<dbReference type="Proteomes" id="UP000010077">
    <property type="component" value="Chromosome"/>
</dbReference>
<reference evidence="1 2" key="1">
    <citation type="journal article" date="2012" name="Proc. Natl. Acad. Sci. U.S.A.">
        <title>Genome streamlining and chemical defense in a coral reef symbiosis.</title>
        <authorList>
            <person name="Kwan J.C."/>
            <person name="Donia M.S."/>
            <person name="Han A.W."/>
            <person name="Hirose E."/>
            <person name="Haygood M.G."/>
            <person name="Schmidt E.W."/>
        </authorList>
    </citation>
    <scope>NUCLEOTIDE SEQUENCE [LARGE SCALE GENOMIC DNA]</scope>
    <source>
        <strain evidence="1 2">L2</strain>
    </source>
</reference>
<gene>
    <name evidence="1" type="ORF">A1OE_408</name>
</gene>
<proteinExistence type="predicted"/>
<dbReference type="HOGENOM" id="CLU_3306442_0_0_5"/>
<keyword evidence="2" id="KW-1185">Reference proteome</keyword>
<accession>K7YM69</accession>
<evidence type="ECO:0000313" key="1">
    <source>
        <dbReference type="EMBL" id="AFX98602.1"/>
    </source>
</evidence>
<name>K7YM69_9PROT</name>
<dbReference type="KEGG" id="thal:A1OE_408"/>
<evidence type="ECO:0000313" key="2">
    <source>
        <dbReference type="Proteomes" id="UP000010077"/>
    </source>
</evidence>
<dbReference type="EMBL" id="CP003539">
    <property type="protein sequence ID" value="AFX98602.1"/>
    <property type="molecule type" value="Genomic_DNA"/>
</dbReference>
<sequence length="39" mass="4406">MPGLADSLINIVLPIKDNFNNIIVVIISKPKFSYYLTLK</sequence>
<organism evidence="1 2">
    <name type="scientific">Candidatus Endolissoclinum faulkneri L2</name>
    <dbReference type="NCBI Taxonomy" id="1193729"/>
    <lineage>
        <taxon>Bacteria</taxon>
        <taxon>Pseudomonadati</taxon>
        <taxon>Pseudomonadota</taxon>
        <taxon>Alphaproteobacteria</taxon>
        <taxon>Rhodospirillales</taxon>
        <taxon>Rhodospirillaceae</taxon>
        <taxon>Candidatus Endolissoclinum</taxon>
    </lineage>
</organism>
<protein>
    <submittedName>
        <fullName evidence="1">Uncharacterized protein</fullName>
    </submittedName>
</protein>